<keyword evidence="2" id="KW-1185">Reference proteome</keyword>
<proteinExistence type="predicted"/>
<dbReference type="AlphaFoldDB" id="A0A4Q7P983"/>
<organism evidence="1 2">
    <name type="scientific">Cecembia calidifontis</name>
    <dbReference type="NCBI Taxonomy" id="1187080"/>
    <lineage>
        <taxon>Bacteria</taxon>
        <taxon>Pseudomonadati</taxon>
        <taxon>Bacteroidota</taxon>
        <taxon>Cytophagia</taxon>
        <taxon>Cytophagales</taxon>
        <taxon>Cyclobacteriaceae</taxon>
        <taxon>Cecembia</taxon>
    </lineage>
</organism>
<evidence type="ECO:0000313" key="1">
    <source>
        <dbReference type="EMBL" id="RZS96711.1"/>
    </source>
</evidence>
<accession>A0A4Q7P983</accession>
<name>A0A4Q7P983_9BACT</name>
<sequence length="43" mass="5065">MADLVKSTAHIRVIRVIRGQENLVHELHIFPRKDGFLENKVRK</sequence>
<protein>
    <submittedName>
        <fullName evidence="1">Uncharacterized protein</fullName>
    </submittedName>
</protein>
<reference evidence="1 2" key="1">
    <citation type="submission" date="2019-02" db="EMBL/GenBank/DDBJ databases">
        <title>Genomic Encyclopedia of Archaeal and Bacterial Type Strains, Phase II (KMG-II): from individual species to whole genera.</title>
        <authorList>
            <person name="Goeker M."/>
        </authorList>
    </citation>
    <scope>NUCLEOTIDE SEQUENCE [LARGE SCALE GENOMIC DNA]</scope>
    <source>
        <strain evidence="1 2">DSM 21411</strain>
    </source>
</reference>
<dbReference type="Proteomes" id="UP000292209">
    <property type="component" value="Unassembled WGS sequence"/>
</dbReference>
<dbReference type="EMBL" id="SGXG01000001">
    <property type="protein sequence ID" value="RZS96711.1"/>
    <property type="molecule type" value="Genomic_DNA"/>
</dbReference>
<gene>
    <name evidence="1" type="ORF">BC751_2293</name>
</gene>
<evidence type="ECO:0000313" key="2">
    <source>
        <dbReference type="Proteomes" id="UP000292209"/>
    </source>
</evidence>
<comment type="caution">
    <text evidence="1">The sequence shown here is derived from an EMBL/GenBank/DDBJ whole genome shotgun (WGS) entry which is preliminary data.</text>
</comment>